<feature type="compositionally biased region" description="Basic and acidic residues" evidence="3">
    <location>
        <begin position="105"/>
        <end position="116"/>
    </location>
</feature>
<dbReference type="RefSeq" id="XP_002494367.1">
    <property type="nucleotide sequence ID" value="XM_002494322.1"/>
</dbReference>
<evidence type="ECO:0000256" key="3">
    <source>
        <dbReference type="SAM" id="MobiDB-lite"/>
    </source>
</evidence>
<feature type="compositionally biased region" description="Polar residues" evidence="3">
    <location>
        <begin position="86"/>
        <end position="103"/>
    </location>
</feature>
<dbReference type="OrthoDB" id="4026794at2759"/>
<dbReference type="HOGENOM" id="CLU_1390437_0_0_1"/>
<reference evidence="4 5" key="1">
    <citation type="journal article" date="2009" name="Nat. Biotechnol.">
        <title>Genome sequence of the recombinant protein production host Pichia pastoris.</title>
        <authorList>
            <person name="De Schutter K."/>
            <person name="Lin Y.C."/>
            <person name="Tiels P."/>
            <person name="Van Hecke A."/>
            <person name="Glinka S."/>
            <person name="Weber-Lehmann J."/>
            <person name="Rouze P."/>
            <person name="Van de Peer Y."/>
            <person name="Callewaert N."/>
        </authorList>
    </citation>
    <scope>NUCLEOTIDE SEQUENCE [LARGE SCALE GENOMIC DNA]</scope>
    <source>
        <strain evidence="5">GS115 / ATCC 20864</strain>
    </source>
</reference>
<dbReference type="Pfam" id="PF15365">
    <property type="entry name" value="PNRC"/>
    <property type="match status" value="1"/>
</dbReference>
<feature type="region of interest" description="Disordered" evidence="3">
    <location>
        <begin position="1"/>
        <end position="74"/>
    </location>
</feature>
<dbReference type="Proteomes" id="UP000000314">
    <property type="component" value="Chromosome 4"/>
</dbReference>
<name>C4R9B3_KOMPG</name>
<comment type="similarity">
    <text evidence="2">Belongs to the EDC family.</text>
</comment>
<evidence type="ECO:0000256" key="2">
    <source>
        <dbReference type="ARBA" id="ARBA00061292"/>
    </source>
</evidence>
<accession>C4R9B3</accession>
<feature type="region of interest" description="Disordered" evidence="3">
    <location>
        <begin position="86"/>
        <end position="169"/>
    </location>
</feature>
<evidence type="ECO:0000313" key="4">
    <source>
        <dbReference type="EMBL" id="CAY72188.1"/>
    </source>
</evidence>
<evidence type="ECO:0008006" key="6">
    <source>
        <dbReference type="Google" id="ProtNLM"/>
    </source>
</evidence>
<dbReference type="GeneID" id="8200522"/>
<keyword evidence="5" id="KW-1185">Reference proteome</keyword>
<gene>
    <name evidence="4" type="ordered locus">PAS_FragD_0020</name>
</gene>
<dbReference type="InterPro" id="IPR028322">
    <property type="entry name" value="PNRC-like_rgn"/>
</dbReference>
<feature type="compositionally biased region" description="Polar residues" evidence="3">
    <location>
        <begin position="1"/>
        <end position="18"/>
    </location>
</feature>
<proteinExistence type="inferred from homology"/>
<organism evidence="4 5">
    <name type="scientific">Komagataella phaffii (strain GS115 / ATCC 20864)</name>
    <name type="common">Yeast</name>
    <name type="synonym">Pichia pastoris</name>
    <dbReference type="NCBI Taxonomy" id="644223"/>
    <lineage>
        <taxon>Eukaryota</taxon>
        <taxon>Fungi</taxon>
        <taxon>Dikarya</taxon>
        <taxon>Ascomycota</taxon>
        <taxon>Saccharomycotina</taxon>
        <taxon>Pichiomycetes</taxon>
        <taxon>Pichiales</taxon>
        <taxon>Pichiaceae</taxon>
        <taxon>Komagataella</taxon>
    </lineage>
</organism>
<keyword evidence="1" id="KW-0866">Nonsense-mediated mRNA decay</keyword>
<dbReference type="InParanoid" id="C4R9B3"/>
<dbReference type="KEGG" id="ppa:PAS_FragD_0020"/>
<sequence length="169" mass="18105">MQAEATPSTKKGNNTSAGTKLRKCKEISIPPQRPLPNGTTVNFGNGPVPSSKDPSSTIGNKRNNRKKLSNQKQTYDVIFNSDLAQQQVKGQQDHSSILPSSASRGGDHRTTPKSSKELGSARPNSLKQGQNQANKQSRAPRIAAKPTKYAGSSFHQSPSAVSLPKPSFL</sequence>
<feature type="compositionally biased region" description="Polar residues" evidence="3">
    <location>
        <begin position="52"/>
        <end position="61"/>
    </location>
</feature>
<dbReference type="EMBL" id="FN392322">
    <property type="protein sequence ID" value="CAY72188.1"/>
    <property type="molecule type" value="Genomic_DNA"/>
</dbReference>
<protein>
    <recommendedName>
        <fullName evidence="6">Enhancer of mRNA-decapping protein 1</fullName>
    </recommendedName>
</protein>
<evidence type="ECO:0000313" key="5">
    <source>
        <dbReference type="Proteomes" id="UP000000314"/>
    </source>
</evidence>
<feature type="compositionally biased region" description="Polar residues" evidence="3">
    <location>
        <begin position="122"/>
        <end position="137"/>
    </location>
</feature>
<dbReference type="AlphaFoldDB" id="C4R9B3"/>
<dbReference type="GO" id="GO:0000184">
    <property type="term" value="P:nuclear-transcribed mRNA catabolic process, nonsense-mediated decay"/>
    <property type="evidence" value="ECO:0007669"/>
    <property type="project" value="UniProtKB-KW"/>
</dbReference>
<evidence type="ECO:0000256" key="1">
    <source>
        <dbReference type="ARBA" id="ARBA00023161"/>
    </source>
</evidence>